<gene>
    <name evidence="3" type="ORF">RchiOBHm_Chr5g0047421</name>
</gene>
<feature type="transmembrane region" description="Helical" evidence="1">
    <location>
        <begin position="26"/>
        <end position="43"/>
    </location>
</feature>
<dbReference type="Proteomes" id="UP000238479">
    <property type="component" value="Chromosome 5"/>
</dbReference>
<organism evidence="3 4">
    <name type="scientific">Rosa chinensis</name>
    <name type="common">China rose</name>
    <dbReference type="NCBI Taxonomy" id="74649"/>
    <lineage>
        <taxon>Eukaryota</taxon>
        <taxon>Viridiplantae</taxon>
        <taxon>Streptophyta</taxon>
        <taxon>Embryophyta</taxon>
        <taxon>Tracheophyta</taxon>
        <taxon>Spermatophyta</taxon>
        <taxon>Magnoliopsida</taxon>
        <taxon>eudicotyledons</taxon>
        <taxon>Gunneridae</taxon>
        <taxon>Pentapetalae</taxon>
        <taxon>rosids</taxon>
        <taxon>fabids</taxon>
        <taxon>Rosales</taxon>
        <taxon>Rosaceae</taxon>
        <taxon>Rosoideae</taxon>
        <taxon>Rosoideae incertae sedis</taxon>
        <taxon>Rosa</taxon>
    </lineage>
</organism>
<dbReference type="InterPro" id="IPR041412">
    <property type="entry name" value="Xrn1_helical"/>
</dbReference>
<feature type="transmembrane region" description="Helical" evidence="1">
    <location>
        <begin position="118"/>
        <end position="145"/>
    </location>
</feature>
<evidence type="ECO:0000313" key="3">
    <source>
        <dbReference type="EMBL" id="PRQ32533.1"/>
    </source>
</evidence>
<evidence type="ECO:0000256" key="1">
    <source>
        <dbReference type="SAM" id="Phobius"/>
    </source>
</evidence>
<name>A0A2P6QEC3_ROSCH</name>
<protein>
    <recommendedName>
        <fullName evidence="2">Xrn1 helical domain-containing protein</fullName>
    </recommendedName>
</protein>
<dbReference type="EMBL" id="PDCK01000043">
    <property type="protein sequence ID" value="PRQ32533.1"/>
    <property type="molecule type" value="Genomic_DNA"/>
</dbReference>
<dbReference type="Pfam" id="PF17846">
    <property type="entry name" value="XRN_M"/>
    <property type="match status" value="1"/>
</dbReference>
<proteinExistence type="predicted"/>
<keyword evidence="4" id="KW-1185">Reference proteome</keyword>
<evidence type="ECO:0000259" key="2">
    <source>
        <dbReference type="Pfam" id="PF17846"/>
    </source>
</evidence>
<keyword evidence="1" id="KW-1133">Transmembrane helix</keyword>
<sequence>MSHLPKCFCLIILWWDDEGGSSFSDVAKYFGLIVIYIIMLQIVENTKEFKQKLKASIRRKSDLFRNGDFGTDSMEHSFPEVTVQLGATGFEERYYKYKFSAESPGEIESKRKEVVCLAIYYILILHLLLANLSMFSHFSTSIFIFF</sequence>
<dbReference type="STRING" id="74649.A0A2P6QEC3"/>
<dbReference type="Gramene" id="PRQ32533">
    <property type="protein sequence ID" value="PRQ32533"/>
    <property type="gene ID" value="RchiOBHm_Chr5g0047421"/>
</dbReference>
<dbReference type="AlphaFoldDB" id="A0A2P6QEC3"/>
<reference evidence="3 4" key="1">
    <citation type="journal article" date="2018" name="Nat. Genet.">
        <title>The Rosa genome provides new insights in the design of modern roses.</title>
        <authorList>
            <person name="Bendahmane M."/>
        </authorList>
    </citation>
    <scope>NUCLEOTIDE SEQUENCE [LARGE SCALE GENOMIC DNA]</scope>
    <source>
        <strain evidence="4">cv. Old Blush</strain>
    </source>
</reference>
<feature type="domain" description="Xrn1 helical" evidence="2">
    <location>
        <begin position="66"/>
        <end position="115"/>
    </location>
</feature>
<keyword evidence="1" id="KW-0472">Membrane</keyword>
<accession>A0A2P6QEC3</accession>
<comment type="caution">
    <text evidence="3">The sequence shown here is derived from an EMBL/GenBank/DDBJ whole genome shotgun (WGS) entry which is preliminary data.</text>
</comment>
<keyword evidence="1" id="KW-0812">Transmembrane</keyword>
<evidence type="ECO:0000313" key="4">
    <source>
        <dbReference type="Proteomes" id="UP000238479"/>
    </source>
</evidence>